<dbReference type="KEGG" id="mech:Q9L42_013385"/>
<dbReference type="InterPro" id="IPR010297">
    <property type="entry name" value="DUF900_hydrolase"/>
</dbReference>
<protein>
    <submittedName>
        <fullName evidence="1">Alpha/beta hydrolase</fullName>
    </submittedName>
</protein>
<dbReference type="EMBL" id="CP157743">
    <property type="protein sequence ID" value="XBS19357.1"/>
    <property type="molecule type" value="Genomic_DNA"/>
</dbReference>
<dbReference type="SUPFAM" id="SSF53474">
    <property type="entry name" value="alpha/beta-Hydrolases"/>
    <property type="match status" value="1"/>
</dbReference>
<dbReference type="AlphaFoldDB" id="A0AAU7NQV2"/>
<sequence>MLLSACGSSRSLVEAPNLFAYAKPYPSESVAPVHRTSSAGLLFVTDRQQASSGQDALSYGNKRSSSMAFGRLIIEFGEGLTWEGLVKASSSADREKAISLKPADPEEIVRFPDTPLPFSFKGGVIKILPDAEAAYQKAIVTLQATLRRRLTAIKNKEVIVFVHGFNTDFNEAALSMAELWHFTGRLGLPLFYSWPAASGGPFGYFTDRESGEFSIYHLKETLRILAAVPELERIHIIAHSRGTDITTSALRELVIEVRAAGHDPRTVLKIENLILAAPDLDFDVVRQRLMAEKFGPAIGQITVYMNPSDEALGISQLLMSGLRFGKLAHNNLEPIDRKIFSRMRNVNFIDVEGISSFIGHGYYRKHPGVLSDIAIVIRERLRPGEKGRPLIHDQINFWTLPVMYPIQ</sequence>
<proteinExistence type="predicted"/>
<organism evidence="1 2">
    <name type="scientific">Methylomarinum roseum</name>
    <dbReference type="NCBI Taxonomy" id="3067653"/>
    <lineage>
        <taxon>Bacteria</taxon>
        <taxon>Pseudomonadati</taxon>
        <taxon>Pseudomonadota</taxon>
        <taxon>Gammaproteobacteria</taxon>
        <taxon>Methylococcales</taxon>
        <taxon>Methylococcaceae</taxon>
        <taxon>Methylomarinum</taxon>
    </lineage>
</organism>
<keyword evidence="1" id="KW-0378">Hydrolase</keyword>
<gene>
    <name evidence="1" type="ORF">Q9L42_013385</name>
</gene>
<evidence type="ECO:0000313" key="2">
    <source>
        <dbReference type="Proteomes" id="UP001225378"/>
    </source>
</evidence>
<dbReference type="Proteomes" id="UP001225378">
    <property type="component" value="Chromosome"/>
</dbReference>
<name>A0AAU7NQV2_9GAMM</name>
<dbReference type="PANTHER" id="PTHR36513">
    <property type="entry name" value="ABC TRANSMEMBRANE TYPE-1 DOMAIN-CONTAINING PROTEIN"/>
    <property type="match status" value="1"/>
</dbReference>
<dbReference type="PANTHER" id="PTHR36513:SF1">
    <property type="entry name" value="TRANSMEMBRANE PROTEIN"/>
    <property type="match status" value="1"/>
</dbReference>
<dbReference type="Pfam" id="PF05990">
    <property type="entry name" value="DUF900"/>
    <property type="match status" value="1"/>
</dbReference>
<reference evidence="1 2" key="1">
    <citation type="journal article" date="2024" name="Microbiology">
        <title>Methylomarinum rosea sp. nov., a novel halophilic methanotrophic bacterium from the hypersaline Lake Elton.</title>
        <authorList>
            <person name="Suleimanov R.Z."/>
            <person name="Oshkin I.Y."/>
            <person name="Danilova O.V."/>
            <person name="Suzina N.E."/>
            <person name="Dedysh S.N."/>
        </authorList>
    </citation>
    <scope>NUCLEOTIDE SEQUENCE [LARGE SCALE GENOMIC DNA]</scope>
    <source>
        <strain evidence="1 2">Ch1-1</strain>
    </source>
</reference>
<dbReference type="Gene3D" id="3.40.50.1820">
    <property type="entry name" value="alpha/beta hydrolase"/>
    <property type="match status" value="1"/>
</dbReference>
<evidence type="ECO:0000313" key="1">
    <source>
        <dbReference type="EMBL" id="XBS19357.1"/>
    </source>
</evidence>
<dbReference type="GO" id="GO:0016787">
    <property type="term" value="F:hydrolase activity"/>
    <property type="evidence" value="ECO:0007669"/>
    <property type="project" value="UniProtKB-KW"/>
</dbReference>
<dbReference type="InterPro" id="IPR029058">
    <property type="entry name" value="AB_hydrolase_fold"/>
</dbReference>
<dbReference type="RefSeq" id="WP_349431231.1">
    <property type="nucleotide sequence ID" value="NZ_CP157743.1"/>
</dbReference>
<accession>A0AAU7NQV2</accession>
<keyword evidence="2" id="KW-1185">Reference proteome</keyword>